<protein>
    <submittedName>
        <fullName evidence="2">Uncharacterized protein</fullName>
    </submittedName>
</protein>
<proteinExistence type="predicted"/>
<evidence type="ECO:0000256" key="1">
    <source>
        <dbReference type="SAM" id="MobiDB-lite"/>
    </source>
</evidence>
<feature type="region of interest" description="Disordered" evidence="1">
    <location>
        <begin position="41"/>
        <end position="76"/>
    </location>
</feature>
<evidence type="ECO:0000313" key="2">
    <source>
        <dbReference type="EMBL" id="KAK2103538.1"/>
    </source>
</evidence>
<organism evidence="2 3">
    <name type="scientific">Saguinus oedipus</name>
    <name type="common">Cotton-top tamarin</name>
    <name type="synonym">Oedipomidas oedipus</name>
    <dbReference type="NCBI Taxonomy" id="9490"/>
    <lineage>
        <taxon>Eukaryota</taxon>
        <taxon>Metazoa</taxon>
        <taxon>Chordata</taxon>
        <taxon>Craniata</taxon>
        <taxon>Vertebrata</taxon>
        <taxon>Euteleostomi</taxon>
        <taxon>Mammalia</taxon>
        <taxon>Eutheria</taxon>
        <taxon>Euarchontoglires</taxon>
        <taxon>Primates</taxon>
        <taxon>Haplorrhini</taxon>
        <taxon>Platyrrhini</taxon>
        <taxon>Cebidae</taxon>
        <taxon>Callitrichinae</taxon>
        <taxon>Saguinus</taxon>
    </lineage>
</organism>
<sequence>MAPPGGRAATQPSQPVVPERCVPLTLQRPPHHQATLYGHILDHQSPPVRHIRDSPSQPSVEPSVTPDRGGYPPEAGQNYLCSHERFQPMSGPPLPLLANGDPALLWHKGQEFGEPGCGLHLLG</sequence>
<name>A0ABQ9V492_SAGOE</name>
<reference evidence="2 3" key="1">
    <citation type="submission" date="2023-05" db="EMBL/GenBank/DDBJ databases">
        <title>B98-5 Cell Line De Novo Hybrid Assembly: An Optical Mapping Approach.</title>
        <authorList>
            <person name="Kananen K."/>
            <person name="Auerbach J.A."/>
            <person name="Kautto E."/>
            <person name="Blachly J.S."/>
        </authorList>
    </citation>
    <scope>NUCLEOTIDE SEQUENCE [LARGE SCALE GENOMIC DNA]</scope>
    <source>
        <strain evidence="2">B95-8</strain>
        <tissue evidence="2">Cell line</tissue>
    </source>
</reference>
<gene>
    <name evidence="2" type="ORF">P7K49_017394</name>
</gene>
<keyword evidence="3" id="KW-1185">Reference proteome</keyword>
<evidence type="ECO:0000313" key="3">
    <source>
        <dbReference type="Proteomes" id="UP001266305"/>
    </source>
</evidence>
<accession>A0ABQ9V492</accession>
<dbReference type="EMBL" id="JASSZA010000008">
    <property type="protein sequence ID" value="KAK2103538.1"/>
    <property type="molecule type" value="Genomic_DNA"/>
</dbReference>
<feature type="region of interest" description="Disordered" evidence="1">
    <location>
        <begin position="1"/>
        <end position="20"/>
    </location>
</feature>
<dbReference type="Proteomes" id="UP001266305">
    <property type="component" value="Unassembled WGS sequence"/>
</dbReference>
<comment type="caution">
    <text evidence="2">The sequence shown here is derived from an EMBL/GenBank/DDBJ whole genome shotgun (WGS) entry which is preliminary data.</text>
</comment>